<evidence type="ECO:0000256" key="1">
    <source>
        <dbReference type="SAM" id="MobiDB-lite"/>
    </source>
</evidence>
<accession>D5PBV0</accession>
<protein>
    <submittedName>
        <fullName evidence="2">Uncharacterized protein</fullName>
    </submittedName>
</protein>
<sequence>MIWRDLPVSDRLPAVHRAAGRAAGPAAGLRRRDRTTGAAPPG</sequence>
<feature type="region of interest" description="Disordered" evidence="1">
    <location>
        <begin position="1"/>
        <end position="42"/>
    </location>
</feature>
<dbReference type="AlphaFoldDB" id="D5PBV0"/>
<name>D5PBV0_9MYCO</name>
<dbReference type="EMBL" id="ADNV01000263">
    <property type="protein sequence ID" value="EFG76433.1"/>
    <property type="molecule type" value="Genomic_DNA"/>
</dbReference>
<evidence type="ECO:0000313" key="3">
    <source>
        <dbReference type="Proteomes" id="UP000003653"/>
    </source>
</evidence>
<organism evidence="2 3">
    <name type="scientific">Mycobacterium parascrofulaceum ATCC BAA-614</name>
    <dbReference type="NCBI Taxonomy" id="525368"/>
    <lineage>
        <taxon>Bacteria</taxon>
        <taxon>Bacillati</taxon>
        <taxon>Actinomycetota</taxon>
        <taxon>Actinomycetes</taxon>
        <taxon>Mycobacteriales</taxon>
        <taxon>Mycobacteriaceae</taxon>
        <taxon>Mycobacterium</taxon>
        <taxon>Mycobacterium simiae complex</taxon>
    </lineage>
</organism>
<keyword evidence="3" id="KW-1185">Reference proteome</keyword>
<proteinExistence type="predicted"/>
<gene>
    <name evidence="2" type="ORF">HMPREF0591_3644</name>
</gene>
<evidence type="ECO:0000313" key="2">
    <source>
        <dbReference type="EMBL" id="EFG76433.1"/>
    </source>
</evidence>
<reference evidence="2 3" key="1">
    <citation type="submission" date="2010-04" db="EMBL/GenBank/DDBJ databases">
        <authorList>
            <person name="Muzny D."/>
            <person name="Qin X."/>
            <person name="Deng J."/>
            <person name="Jiang H."/>
            <person name="Liu Y."/>
            <person name="Qu J."/>
            <person name="Song X.-Z."/>
            <person name="Zhang L."/>
            <person name="Thornton R."/>
            <person name="Coyle M."/>
            <person name="Francisco L."/>
            <person name="Jackson L."/>
            <person name="Javaid M."/>
            <person name="Korchina V."/>
            <person name="Kovar C."/>
            <person name="Mata R."/>
            <person name="Mathew T."/>
            <person name="Ngo R."/>
            <person name="Nguyen L."/>
            <person name="Nguyen N."/>
            <person name="Okwuonu G."/>
            <person name="Ongeri F."/>
            <person name="Pham C."/>
            <person name="Simmons D."/>
            <person name="Wilczek-Boney K."/>
            <person name="Hale W."/>
            <person name="Jakkamsetti A."/>
            <person name="Pham P."/>
            <person name="Ruth R."/>
            <person name="San Lucas F."/>
            <person name="Warren J."/>
            <person name="Zhang J."/>
            <person name="Zhao Z."/>
            <person name="Zhou C."/>
            <person name="Zhu D."/>
            <person name="Lee S."/>
            <person name="Bess C."/>
            <person name="Blankenburg K."/>
            <person name="Forbes L."/>
            <person name="Fu Q."/>
            <person name="Gubbala S."/>
            <person name="Hirani K."/>
            <person name="Jayaseelan J.C."/>
            <person name="Lara F."/>
            <person name="Munidasa M."/>
            <person name="Palculict T."/>
            <person name="Patil S."/>
            <person name="Pu L.-L."/>
            <person name="Saada N."/>
            <person name="Tang L."/>
            <person name="Weissenberger G."/>
            <person name="Zhu Y."/>
            <person name="Hemphill L."/>
            <person name="Shang Y."/>
            <person name="Youmans B."/>
            <person name="Ayvaz T."/>
            <person name="Ross M."/>
            <person name="Santibanez J."/>
            <person name="Aqrawi P."/>
            <person name="Gross S."/>
            <person name="Joshi V."/>
            <person name="Fowler G."/>
            <person name="Nazareth L."/>
            <person name="Reid J."/>
            <person name="Worley K."/>
            <person name="Petrosino J."/>
            <person name="Highlander S."/>
            <person name="Gibbs R."/>
        </authorList>
    </citation>
    <scope>NUCLEOTIDE SEQUENCE [LARGE SCALE GENOMIC DNA]</scope>
    <source>
        <strain evidence="2 3">ATCC BAA-614</strain>
    </source>
</reference>
<comment type="caution">
    <text evidence="2">The sequence shown here is derived from an EMBL/GenBank/DDBJ whole genome shotgun (WGS) entry which is preliminary data.</text>
</comment>
<dbReference type="HOGENOM" id="CLU_3254364_0_0_11"/>
<dbReference type="Proteomes" id="UP000003653">
    <property type="component" value="Unassembled WGS sequence"/>
</dbReference>